<dbReference type="GeneID" id="39873999"/>
<evidence type="ECO:0000313" key="3">
    <source>
        <dbReference type="Proteomes" id="UP000236319"/>
    </source>
</evidence>
<feature type="coiled-coil region" evidence="1">
    <location>
        <begin position="302"/>
        <end position="329"/>
    </location>
</feature>
<proteinExistence type="predicted"/>
<dbReference type="RefSeq" id="XP_028866472.1">
    <property type="nucleotide sequence ID" value="XM_029010639.1"/>
</dbReference>
<evidence type="ECO:0000313" key="2">
    <source>
        <dbReference type="EMBL" id="GBE60229.1"/>
    </source>
</evidence>
<dbReference type="VEuPathDB" id="PiroplasmaDB:BOVATA_017220"/>
<keyword evidence="3" id="KW-1185">Reference proteome</keyword>
<gene>
    <name evidence="2" type="ORF">BOVATA_017220</name>
</gene>
<evidence type="ECO:0000256" key="1">
    <source>
        <dbReference type="SAM" id="Coils"/>
    </source>
</evidence>
<dbReference type="Proteomes" id="UP000236319">
    <property type="component" value="Unassembled WGS sequence"/>
</dbReference>
<dbReference type="EMBL" id="BDSA01000002">
    <property type="protein sequence ID" value="GBE60229.1"/>
    <property type="molecule type" value="Genomic_DNA"/>
</dbReference>
<organism evidence="2 3">
    <name type="scientific">Babesia ovata</name>
    <dbReference type="NCBI Taxonomy" id="189622"/>
    <lineage>
        <taxon>Eukaryota</taxon>
        <taxon>Sar</taxon>
        <taxon>Alveolata</taxon>
        <taxon>Apicomplexa</taxon>
        <taxon>Aconoidasida</taxon>
        <taxon>Piroplasmida</taxon>
        <taxon>Babesiidae</taxon>
        <taxon>Babesia</taxon>
    </lineage>
</organism>
<name>A0A2H6KB92_9APIC</name>
<reference evidence="2 3" key="1">
    <citation type="journal article" date="2017" name="BMC Genomics">
        <title>Whole-genome assembly of Babesia ovata and comparative genomics between closely related pathogens.</title>
        <authorList>
            <person name="Yamagishi J."/>
            <person name="Asada M."/>
            <person name="Hakimi H."/>
            <person name="Tanaka T.Q."/>
            <person name="Sugimoto C."/>
            <person name="Kawazu S."/>
        </authorList>
    </citation>
    <scope>NUCLEOTIDE SEQUENCE [LARGE SCALE GENOMIC DNA]</scope>
    <source>
        <strain evidence="2 3">Miyake</strain>
    </source>
</reference>
<protein>
    <submittedName>
        <fullName evidence="2">Extracellular matrix-binding ebh, putative</fullName>
    </submittedName>
</protein>
<sequence>MYVVVSLVISRIKFIGGGLALVPFNAKTCVSSPCRMEAYGLSKELLERWRGCPCGIREQNCGSDCLTCEILRESAGTWITEAEKIRKAAEDKAREAYDKLKVNAELSKNVEKIVNANKTIKEVNKSLETVHSILETWKGQASSVLQGAIDRANEVHDALEMDTGSGYLKTQIGNISSAREQIESANSQLATEVANLGKWKTAAQGVITKAEGKCDKILEKVKTDKGSPGPIYENAQTLESQGKKLLTAATEAKDEVGKKVGDALKAVVEMDKSLKKDLKEVKDKIKLGIGSVIKKLEVDKLDDKVKSDLQSLREKIMNLNQNDKLVTDKLEALKTQKDALDKIAGEDGSIKNQTDKLVDNFNKEIKTPLDGKVQAVNQAIGTLGEKFGLPEGKKDKLAQIFGHIKEQVGEIKGEAGTWNSSKRMNEGSGLLGIFSRLQNYAKVIGENVVKTSGGTVSGWVEKILNGNVLVGGWIDEYVSHNNNKFQDSTVTAENQKIQKVKTVIQNKIQERIRIVKPKPTGTKDVGETLKEIQAFHNAVSQTIKAELAPDKADEIAGKVKSDVYYAGGGNKIEHLQGAIKSTLAQLPVLVKNSGDEINTFADSNAALAKLDGILKQATTLHGQLKAATNPDPPTATQSPAEAVDNTLKVVRDFVEGNKLSQNFKDKVTDELSKAFTALPEAVRDFDKQAQNQIKEAAKTAIEKAAGEIEMDNSNQQVNLKTTVPQFDTHFTTIKDPEHGLQKQLEQQVDEHIGGDDPAGGKGAKVEKVIIDKTQFNNYDNHVKQMSAGLKAGKLEGIKDEGQLPLAIGNIKNHGLKELENALGDSE</sequence>
<comment type="caution">
    <text evidence="2">The sequence shown here is derived from an EMBL/GenBank/DDBJ whole genome shotgun (WGS) entry which is preliminary data.</text>
</comment>
<dbReference type="AlphaFoldDB" id="A0A2H6KB92"/>
<keyword evidence="1" id="KW-0175">Coiled coil</keyword>
<dbReference type="OrthoDB" id="2250192at2759"/>
<accession>A0A2H6KB92</accession>